<evidence type="ECO:0000256" key="2">
    <source>
        <dbReference type="ARBA" id="ARBA00023002"/>
    </source>
</evidence>
<evidence type="ECO:0000313" key="5">
    <source>
        <dbReference type="EMBL" id="MTG97669.1"/>
    </source>
</evidence>
<dbReference type="SUPFAM" id="SSF52283">
    <property type="entry name" value="Formate/glycerate dehydrogenase catalytic domain-like"/>
    <property type="match status" value="1"/>
</dbReference>
<comment type="caution">
    <text evidence="5">The sequence shown here is derived from an EMBL/GenBank/DDBJ whole genome shotgun (WGS) entry which is preliminary data.</text>
</comment>
<dbReference type="AlphaFoldDB" id="A0A6I3LDY5"/>
<dbReference type="GO" id="GO:0016616">
    <property type="term" value="F:oxidoreductase activity, acting on the CH-OH group of donors, NAD or NADP as acceptor"/>
    <property type="evidence" value="ECO:0007669"/>
    <property type="project" value="InterPro"/>
</dbReference>
<comment type="similarity">
    <text evidence="1">Belongs to the D-isomer specific 2-hydroxyacid dehydrogenase family.</text>
</comment>
<dbReference type="Gene3D" id="3.40.50.720">
    <property type="entry name" value="NAD(P)-binding Rossmann-like Domain"/>
    <property type="match status" value="2"/>
</dbReference>
<organism evidence="5 6">
    <name type="scientific">Myroides albus</name>
    <dbReference type="NCBI Taxonomy" id="2562892"/>
    <lineage>
        <taxon>Bacteria</taxon>
        <taxon>Pseudomonadati</taxon>
        <taxon>Bacteroidota</taxon>
        <taxon>Flavobacteriia</taxon>
        <taxon>Flavobacteriales</taxon>
        <taxon>Flavobacteriaceae</taxon>
        <taxon>Myroides</taxon>
    </lineage>
</organism>
<dbReference type="SUPFAM" id="SSF51735">
    <property type="entry name" value="NAD(P)-binding Rossmann-fold domains"/>
    <property type="match status" value="1"/>
</dbReference>
<evidence type="ECO:0000256" key="1">
    <source>
        <dbReference type="ARBA" id="ARBA00005854"/>
    </source>
</evidence>
<reference evidence="5 6" key="1">
    <citation type="submission" date="2019-11" db="EMBL/GenBank/DDBJ databases">
        <title>Genome of Strain BIT-d1.</title>
        <authorList>
            <person name="Yang Y."/>
        </authorList>
    </citation>
    <scope>NUCLEOTIDE SEQUENCE [LARGE SCALE GENOMIC DNA]</scope>
    <source>
        <strain evidence="5 6">BIT-d1</strain>
    </source>
</reference>
<gene>
    <name evidence="5" type="ORF">GJV76_05875</name>
</gene>
<evidence type="ECO:0000259" key="4">
    <source>
        <dbReference type="Pfam" id="PF02826"/>
    </source>
</evidence>
<dbReference type="Proteomes" id="UP000438760">
    <property type="component" value="Unassembled WGS sequence"/>
</dbReference>
<keyword evidence="3" id="KW-0520">NAD</keyword>
<evidence type="ECO:0000256" key="3">
    <source>
        <dbReference type="ARBA" id="ARBA00023027"/>
    </source>
</evidence>
<dbReference type="InterPro" id="IPR050857">
    <property type="entry name" value="D-2-hydroxyacid_DH"/>
</dbReference>
<feature type="domain" description="D-isomer specific 2-hydroxyacid dehydrogenase NAD-binding" evidence="4">
    <location>
        <begin position="107"/>
        <end position="290"/>
    </location>
</feature>
<dbReference type="Pfam" id="PF02826">
    <property type="entry name" value="2-Hacid_dh_C"/>
    <property type="match status" value="1"/>
</dbReference>
<name>A0A6I3LDY5_9FLAO</name>
<dbReference type="InterPro" id="IPR036291">
    <property type="entry name" value="NAD(P)-bd_dom_sf"/>
</dbReference>
<proteinExistence type="inferred from homology"/>
<dbReference type="InterPro" id="IPR006140">
    <property type="entry name" value="D-isomer_DH_NAD-bd"/>
</dbReference>
<keyword evidence="6" id="KW-1185">Reference proteome</keyword>
<dbReference type="PANTHER" id="PTHR42789">
    <property type="entry name" value="D-ISOMER SPECIFIC 2-HYDROXYACID DEHYDROGENASE FAMILY PROTEIN (AFU_ORTHOLOGUE AFUA_6G10090)"/>
    <property type="match status" value="1"/>
</dbReference>
<dbReference type="EMBL" id="WMJX01000009">
    <property type="protein sequence ID" value="MTG97669.1"/>
    <property type="molecule type" value="Genomic_DNA"/>
</dbReference>
<accession>A0A6I3LDY5</accession>
<dbReference type="RefSeq" id="WP_155091713.1">
    <property type="nucleotide sequence ID" value="NZ_CP102754.1"/>
</dbReference>
<dbReference type="OrthoDB" id="9805416at2"/>
<evidence type="ECO:0000313" key="6">
    <source>
        <dbReference type="Proteomes" id="UP000438760"/>
    </source>
</evidence>
<keyword evidence="2" id="KW-0560">Oxidoreductase</keyword>
<dbReference type="GO" id="GO:0051287">
    <property type="term" value="F:NAD binding"/>
    <property type="evidence" value="ECO:0007669"/>
    <property type="project" value="InterPro"/>
</dbReference>
<sequence>MKILANDGISQEVKLALEKIGYEIVEVRVAHEQLFNYIHKNKIEGLLLQNGTLLNKVMINELKELKVIVYAGTSIELELIDYISSKGIHVVWAEEALANATAEMVFAHLFTGCRLLQESNRNMPLEGDSSFKSLQESYSTGIELAGKTLGIIGMSKAGELVAQKALALGMHVLYCDKDIDSLRADYVLPNNVQFRVELDSSPIEKVVHDAHFLTVHTRHFERYVLNKESFDQAHHLMGVINCAYPEAVNEVALVDMANEERLLFAGVDRFEEEPKPAIQVLMQPAFSLSPNINTSTDVSKMLIWDEIIEKMQLLRN</sequence>
<dbReference type="PANTHER" id="PTHR42789:SF1">
    <property type="entry name" value="D-ISOMER SPECIFIC 2-HYDROXYACID DEHYDROGENASE FAMILY PROTEIN (AFU_ORTHOLOGUE AFUA_6G10090)"/>
    <property type="match status" value="1"/>
</dbReference>
<protein>
    <submittedName>
        <fullName evidence="5">3-phosphoglycerate dehydrogenase</fullName>
    </submittedName>
</protein>